<dbReference type="Pfam" id="PF14897">
    <property type="entry name" value="EpsG"/>
    <property type="match status" value="1"/>
</dbReference>
<feature type="transmembrane region" description="Helical" evidence="1">
    <location>
        <begin position="113"/>
        <end position="131"/>
    </location>
</feature>
<protein>
    <recommendedName>
        <fullName evidence="4">EpsG family protein</fullName>
    </recommendedName>
</protein>
<feature type="transmembrane region" description="Helical" evidence="1">
    <location>
        <begin position="196"/>
        <end position="217"/>
    </location>
</feature>
<sequence>MSYFIFLMVIFVGFVSSKYNYIISRYMFFTLSLFLFFISAFRVGVKPDYYNYEYFYNLIDSGYDSYKYGLYGVEKSFLLISDFFSSFEYGFRYTLLFYSAVTLLFIYRSYSKLTPEPILALAVYYSFFFIIRDMGVIRAGLAYAILMFSLVFYVDRKVIKFSIAVLIASLFHQSSVVFFILIPFYFSEFLTERLKLILAFSILFYFSGIAQFVTEYFSSSSGYVGVKFQDYSKESDLNYALGFFDINNIKNVVLSMIGLYVHRKTTPKGIVFNVVLLVFVLGTCVRIIFLDFSSISGRLSSIFMSIEPVYISILVGMLSRRRNRYLGYVLVFIYCVAMLYLGIDKYETFNYRSIMEDLI</sequence>
<dbReference type="AlphaFoldDB" id="A0A853R3W5"/>
<feature type="transmembrane region" description="Helical" evidence="1">
    <location>
        <begin position="161"/>
        <end position="184"/>
    </location>
</feature>
<accession>A0A853R3W5</accession>
<evidence type="ECO:0000256" key="1">
    <source>
        <dbReference type="SAM" id="Phobius"/>
    </source>
</evidence>
<keyword evidence="1" id="KW-0472">Membrane</keyword>
<keyword evidence="1" id="KW-1133">Transmembrane helix</keyword>
<gene>
    <name evidence="2" type="ORF">A1QS_02405</name>
</gene>
<evidence type="ECO:0000313" key="2">
    <source>
        <dbReference type="EMBL" id="OEE41045.1"/>
    </source>
</evidence>
<feature type="transmembrane region" description="Helical" evidence="1">
    <location>
        <begin position="270"/>
        <end position="289"/>
    </location>
</feature>
<feature type="transmembrane region" description="Helical" evidence="1">
    <location>
        <begin position="89"/>
        <end position="107"/>
    </location>
</feature>
<reference evidence="2 3" key="1">
    <citation type="journal article" date="2012" name="Science">
        <title>Ecological populations of bacteria act as socially cohesive units of antibiotic production and resistance.</title>
        <authorList>
            <person name="Cordero O.X."/>
            <person name="Wildschutte H."/>
            <person name="Kirkup B."/>
            <person name="Proehl S."/>
            <person name="Ngo L."/>
            <person name="Hussain F."/>
            <person name="Le Roux F."/>
            <person name="Mincer T."/>
            <person name="Polz M.F."/>
        </authorList>
    </citation>
    <scope>NUCLEOTIDE SEQUENCE [LARGE SCALE GENOMIC DNA]</scope>
    <source>
        <strain evidence="2 3">FS-238</strain>
    </source>
</reference>
<keyword evidence="1" id="KW-0812">Transmembrane</keyword>
<name>A0A853R3W5_9VIBR</name>
<evidence type="ECO:0000313" key="3">
    <source>
        <dbReference type="Proteomes" id="UP000094808"/>
    </source>
</evidence>
<organism evidence="2 3">
    <name type="scientific">Vibrio ordalii FS-238</name>
    <dbReference type="NCBI Taxonomy" id="617133"/>
    <lineage>
        <taxon>Bacteria</taxon>
        <taxon>Pseudomonadati</taxon>
        <taxon>Pseudomonadota</taxon>
        <taxon>Gammaproteobacteria</taxon>
        <taxon>Vibrionales</taxon>
        <taxon>Vibrionaceae</taxon>
        <taxon>Vibrio</taxon>
    </lineage>
</organism>
<feature type="transmembrane region" description="Helical" evidence="1">
    <location>
        <begin position="295"/>
        <end position="318"/>
    </location>
</feature>
<proteinExistence type="predicted"/>
<dbReference type="InterPro" id="IPR049458">
    <property type="entry name" value="EpsG-like"/>
</dbReference>
<comment type="caution">
    <text evidence="2">The sequence shown here is derived from an EMBL/GenBank/DDBJ whole genome shotgun (WGS) entry which is preliminary data.</text>
</comment>
<evidence type="ECO:0008006" key="4">
    <source>
        <dbReference type="Google" id="ProtNLM"/>
    </source>
</evidence>
<feature type="transmembrane region" description="Helical" evidence="1">
    <location>
        <begin position="27"/>
        <end position="45"/>
    </location>
</feature>
<feature type="transmembrane region" description="Helical" evidence="1">
    <location>
        <begin position="136"/>
        <end position="155"/>
    </location>
</feature>
<keyword evidence="3" id="KW-1185">Reference proteome</keyword>
<feature type="transmembrane region" description="Helical" evidence="1">
    <location>
        <begin position="325"/>
        <end position="343"/>
    </location>
</feature>
<dbReference type="Proteomes" id="UP000094808">
    <property type="component" value="Unassembled WGS sequence"/>
</dbReference>
<dbReference type="EMBL" id="AJYS02000050">
    <property type="protein sequence ID" value="OEE41045.1"/>
    <property type="molecule type" value="Genomic_DNA"/>
</dbReference>